<proteinExistence type="predicted"/>
<keyword evidence="2" id="KW-1185">Reference proteome</keyword>
<sequence length="1481" mass="163203">MGSEQVLQVLDSSGRIGETAGSPLAHSNIWRLAGCLNLCQKPVLVHAVDVEEGVDLEPNYQMPRRRTYYYSIFAARLAIMMVLAVLIGLVTILSWHFTTLYATESINNLAFSLRTQILQRPISRMWNLLNSTTDTITTQVNLAECIFGRHLTSSGSNNFNELSADMRKIIWAVFASRQAVESISITYSNGLVQAFEQGRNHLHPVYVFSLPSPTSQNSSLEVLPMPPPVAAGGPQHGAFSLDEAIWYKEQVDPNTGEGYGSVVQVPSDDVGIIDNYSLISMGKTIWSAKINRDNFSVVISSQAPVRDPSSGAILAVVTVKSILSPISLLMEELVALHGGYMYLTSTEGLLLATSTDSLIVQNTSSGPELMPASESIDPVIRESAQWLIAKDGDKVLLQQEFHENDVLLAGERFYIDSFRLNLTSFPLVGFSILPRSFVMSGVDDRSHTTLTIVIPVAICILVVGCVSILILTSGVSTEMELRAEVIKHLDARRKAEASSNYKSQFLANMSHELRTPMAAVIGLLDILLSDDDLSAEQVTMVSQIRRCSTALLRLLNNILDLSKVESGKLVLEETDFDLGHELEGLVDMFSVQCVDHNIEIVLDLADDIPQVVRGDSARTVQIFANLISNSIKFTSSGHVVLRGRCELASSGVTKDGVFTDKDNYFSVPSTFGKGRSHRVPNSQRFDKVVLWFEVDDSGCGIDPSKWESIFDSFVQADPSTTRTYGGTGLGLCIVRSLVEKMGGEIKVAKKESAGTLIRLCLTFDQPYQLDARLQRPQALPFPADLEQSRVLIAMKGDAGRSTLVKWMTKKRVQVYEASDWDDAVAVLCKFARREPYFKSECSTEEATAVNNSETSSQHECERHWRRWSFRRLSGGRAEKESCATSTRFFAKQGSLEDFAVPGNVDMDIFRPRSNSTPLMSLAVLDVDLLPSGPNSLKASSMMLDHFRNQGVLISWILNHDTSSAVKMELRKLGYTMMVHKPLYKSKLFMLLTSMVGNHAITVPDLDDFISNLGPYSVHMEARDGLSPGSRMSFDLGPASSTQINQQLGNQSSQQSMLGPSQVLESKIAQRLFETSKAMLTPKDLMETQKRIHSDGRHRVSRIVSHDASSSSNKDHDNYLLVQSESGEWEIKPDFLDCQEDSTPQESTLKVLSGSWERNSAAAVGVLYENNLRSNYPLPQQVMSPLLTMKRGATHPTSKVRQDNKLMGTLRSNAGTSGLLGEPAVCHEPHLDEPDILAQKVKGSPMLQSKSIGSNSRQAVNRSEVGIISSSEEGSRAVQPGMKPPKSSSSIKSHECSPVVSRLPSKRWTVDQMGSRGISFSSQLGRRDALKGIRILLAEDTPVLQKVATIMLEKMGATVFAVGDGLQAVEVLLGKPGKGEGHVVNQNNQERKLEETERSIPTFDLVLMDCQMPKMDGYAATKTIRRAEERTGHRIPIVALTAHAMSADEEKCLKVGMDAYLTKPIDWMFMVTTILSLTRDNR</sequence>
<evidence type="ECO:0000313" key="2">
    <source>
        <dbReference type="Proteomes" id="UP001162992"/>
    </source>
</evidence>
<organism evidence="1 2">
    <name type="scientific">Diphasiastrum complanatum</name>
    <name type="common">Issler's clubmoss</name>
    <name type="synonym">Lycopodium complanatum</name>
    <dbReference type="NCBI Taxonomy" id="34168"/>
    <lineage>
        <taxon>Eukaryota</taxon>
        <taxon>Viridiplantae</taxon>
        <taxon>Streptophyta</taxon>
        <taxon>Embryophyta</taxon>
        <taxon>Tracheophyta</taxon>
        <taxon>Lycopodiopsida</taxon>
        <taxon>Lycopodiales</taxon>
        <taxon>Lycopodiaceae</taxon>
        <taxon>Lycopodioideae</taxon>
        <taxon>Diphasiastrum</taxon>
    </lineage>
</organism>
<evidence type="ECO:0000313" key="1">
    <source>
        <dbReference type="EMBL" id="KAJ7517163.1"/>
    </source>
</evidence>
<dbReference type="EMBL" id="CM055112">
    <property type="protein sequence ID" value="KAJ7517163.1"/>
    <property type="molecule type" value="Genomic_DNA"/>
</dbReference>
<gene>
    <name evidence="1" type="ORF">O6H91_21G012600</name>
</gene>
<comment type="caution">
    <text evidence="1">The sequence shown here is derived from an EMBL/GenBank/DDBJ whole genome shotgun (WGS) entry which is preliminary data.</text>
</comment>
<name>A0ACC2AI00_DIPCM</name>
<protein>
    <submittedName>
        <fullName evidence="1">Uncharacterized protein</fullName>
    </submittedName>
</protein>
<reference evidence="2" key="1">
    <citation type="journal article" date="2024" name="Proc. Natl. Acad. Sci. U.S.A.">
        <title>Extraordinary preservation of gene collinearity over three hundred million years revealed in homosporous lycophytes.</title>
        <authorList>
            <person name="Li C."/>
            <person name="Wickell D."/>
            <person name="Kuo L.Y."/>
            <person name="Chen X."/>
            <person name="Nie B."/>
            <person name="Liao X."/>
            <person name="Peng D."/>
            <person name="Ji J."/>
            <person name="Jenkins J."/>
            <person name="Williams M."/>
            <person name="Shu S."/>
            <person name="Plott C."/>
            <person name="Barry K."/>
            <person name="Rajasekar S."/>
            <person name="Grimwood J."/>
            <person name="Han X."/>
            <person name="Sun S."/>
            <person name="Hou Z."/>
            <person name="He W."/>
            <person name="Dai G."/>
            <person name="Sun C."/>
            <person name="Schmutz J."/>
            <person name="Leebens-Mack J.H."/>
            <person name="Li F.W."/>
            <person name="Wang L."/>
        </authorList>
    </citation>
    <scope>NUCLEOTIDE SEQUENCE [LARGE SCALE GENOMIC DNA]</scope>
    <source>
        <strain evidence="2">cv. PW_Plant_1</strain>
    </source>
</reference>
<dbReference type="Proteomes" id="UP001162992">
    <property type="component" value="Chromosome 21"/>
</dbReference>
<accession>A0ACC2AI00</accession>